<dbReference type="Pfam" id="PF00856">
    <property type="entry name" value="SET"/>
    <property type="match status" value="1"/>
</dbReference>
<dbReference type="EMBL" id="JADBJN010000004">
    <property type="protein sequence ID" value="KAG5668726.1"/>
    <property type="molecule type" value="Genomic_DNA"/>
</dbReference>
<dbReference type="Pfam" id="PF00385">
    <property type="entry name" value="Chromo"/>
    <property type="match status" value="1"/>
</dbReference>
<dbReference type="GO" id="GO:0032259">
    <property type="term" value="P:methylation"/>
    <property type="evidence" value="ECO:0007669"/>
    <property type="project" value="UniProtKB-KW"/>
</dbReference>
<evidence type="ECO:0000256" key="6">
    <source>
        <dbReference type="ARBA" id="ARBA00022723"/>
    </source>
</evidence>
<evidence type="ECO:0000259" key="11">
    <source>
        <dbReference type="PROSITE" id="PS50280"/>
    </source>
</evidence>
<dbReference type="Gene3D" id="2.170.270.10">
    <property type="entry name" value="SET domain"/>
    <property type="match status" value="1"/>
</dbReference>
<dbReference type="SUPFAM" id="SSF82199">
    <property type="entry name" value="SET domain"/>
    <property type="match status" value="1"/>
</dbReference>
<dbReference type="GO" id="GO:0008757">
    <property type="term" value="F:S-adenosylmethionine-dependent methyltransferase activity"/>
    <property type="evidence" value="ECO:0007669"/>
    <property type="project" value="UniProtKB-ARBA"/>
</dbReference>
<evidence type="ECO:0000256" key="7">
    <source>
        <dbReference type="ARBA" id="ARBA00022833"/>
    </source>
</evidence>
<protein>
    <recommendedName>
        <fullName evidence="16">Histone-lysine N-methyltransferase</fullName>
    </recommendedName>
</protein>
<evidence type="ECO:0008006" key="16">
    <source>
        <dbReference type="Google" id="ProtNLM"/>
    </source>
</evidence>
<dbReference type="GO" id="GO:0008170">
    <property type="term" value="F:N-methyltransferase activity"/>
    <property type="evidence" value="ECO:0007669"/>
    <property type="project" value="UniProtKB-ARBA"/>
</dbReference>
<dbReference type="GO" id="GO:0000775">
    <property type="term" value="C:chromosome, centromeric region"/>
    <property type="evidence" value="ECO:0007669"/>
    <property type="project" value="UniProtKB-SubCell"/>
</dbReference>
<dbReference type="GO" id="GO:0042054">
    <property type="term" value="F:histone methyltransferase activity"/>
    <property type="evidence" value="ECO:0007669"/>
    <property type="project" value="InterPro"/>
</dbReference>
<dbReference type="PROSITE" id="PS50868">
    <property type="entry name" value="POST_SET"/>
    <property type="match status" value="1"/>
</dbReference>
<dbReference type="SMART" id="SM00298">
    <property type="entry name" value="CHROMO"/>
    <property type="match status" value="1"/>
</dbReference>
<evidence type="ECO:0000256" key="1">
    <source>
        <dbReference type="ARBA" id="ARBA00004584"/>
    </source>
</evidence>
<dbReference type="Gene3D" id="2.40.50.40">
    <property type="match status" value="1"/>
</dbReference>
<dbReference type="InterPro" id="IPR003616">
    <property type="entry name" value="Post-SET_dom"/>
</dbReference>
<dbReference type="GO" id="GO:0008270">
    <property type="term" value="F:zinc ion binding"/>
    <property type="evidence" value="ECO:0007669"/>
    <property type="project" value="InterPro"/>
</dbReference>
<accession>A0A9J6BGY5</accession>
<feature type="domain" description="Chromo" evidence="10">
    <location>
        <begin position="42"/>
        <end position="95"/>
    </location>
</feature>
<dbReference type="PROSITE" id="PS50013">
    <property type="entry name" value="CHROMO_2"/>
    <property type="match status" value="1"/>
</dbReference>
<dbReference type="InterPro" id="IPR046341">
    <property type="entry name" value="SET_dom_sf"/>
</dbReference>
<evidence type="ECO:0000256" key="3">
    <source>
        <dbReference type="ARBA" id="ARBA00022603"/>
    </source>
</evidence>
<feature type="region of interest" description="Disordered" evidence="9">
    <location>
        <begin position="1"/>
        <end position="29"/>
    </location>
</feature>
<keyword evidence="7" id="KW-0862">Zinc</keyword>
<proteinExistence type="predicted"/>
<reference evidence="14" key="1">
    <citation type="submission" date="2021-03" db="EMBL/GenBank/DDBJ databases">
        <title>Chromosome level genome of the anhydrobiotic midge Polypedilum vanderplanki.</title>
        <authorList>
            <person name="Yoshida Y."/>
            <person name="Kikawada T."/>
            <person name="Gusev O."/>
        </authorList>
    </citation>
    <scope>NUCLEOTIDE SEQUENCE</scope>
    <source>
        <strain evidence="14">NIAS01</strain>
        <tissue evidence="14">Whole body or cell culture</tissue>
    </source>
</reference>
<keyword evidence="3" id="KW-0489">Methyltransferase</keyword>
<name>A0A9J6BGY5_POLVA</name>
<evidence type="ECO:0000256" key="5">
    <source>
        <dbReference type="ARBA" id="ARBA00022691"/>
    </source>
</evidence>
<keyword evidence="8" id="KW-0137">Centromere</keyword>
<evidence type="ECO:0000256" key="2">
    <source>
        <dbReference type="ARBA" id="ARBA00022454"/>
    </source>
</evidence>
<evidence type="ECO:0000256" key="9">
    <source>
        <dbReference type="SAM" id="MobiDB-lite"/>
    </source>
</evidence>
<keyword evidence="5" id="KW-0949">S-adenosyl-L-methionine</keyword>
<feature type="domain" description="SET" evidence="11">
    <location>
        <begin position="306"/>
        <end position="430"/>
    </location>
</feature>
<dbReference type="Pfam" id="PF05033">
    <property type="entry name" value="Pre-SET"/>
    <property type="match status" value="1"/>
</dbReference>
<dbReference type="AlphaFoldDB" id="A0A9J6BGY5"/>
<dbReference type="InterPro" id="IPR007728">
    <property type="entry name" value="Pre-SET_dom"/>
</dbReference>
<sequence>MPPTKRNHQNSSNNSSKKRKEINPVTKRKPGAKRSIIFEKEYIVEEIRDLRVDPESSDVKIQVKIKWKDYDESENTWEPIDNYRENVVFKEFLNEIFNANEMKIYVKIINYKMRIKKEIKKAMDENPKFVIMQDVFPFDPFHFKVFQVMLCLHQSYPEKFNKELKRLVYKNYFFKRDEDQRIKLDKLAAEISEKEKIPVSVVNDIDFELPPTFMYVTKNFTVDNFEETVSYEADKNLHKGCNCGVKKCNINTNCCPQLVDEPFAYRKGDNQSIIRLDRQEEIIECGEFCKCDLTCINRGSQHPKEFSLSLFKTASQGWGIKNEDFKNKTIIKHGTFIIEYTGELIGCYEASKREVSSFLFDLNMERRENGFYTVDAYKYGNLARFINHSCDPNASIWFVNDCLKNPRKRRLCIFADRDILPGEEITIDYCPKDNIPVAKGNDPEATCNCSSYNCRGTIF</sequence>
<dbReference type="SUPFAM" id="SSF54160">
    <property type="entry name" value="Chromo domain-like"/>
    <property type="match status" value="1"/>
</dbReference>
<gene>
    <name evidence="14" type="ORF">PVAND_016653</name>
</gene>
<dbReference type="OrthoDB" id="1045173at2759"/>
<comment type="caution">
    <text evidence="14">The sequence shown here is derived from an EMBL/GenBank/DDBJ whole genome shotgun (WGS) entry which is preliminary data.</text>
</comment>
<dbReference type="PANTHER" id="PTHR46223">
    <property type="entry name" value="HISTONE-LYSINE N-METHYLTRANSFERASE SUV39H"/>
    <property type="match status" value="1"/>
</dbReference>
<feature type="domain" description="Pre-SET" evidence="12">
    <location>
        <begin position="239"/>
        <end position="303"/>
    </location>
</feature>
<dbReference type="InterPro" id="IPR001214">
    <property type="entry name" value="SET_dom"/>
</dbReference>
<keyword evidence="4" id="KW-0808">Transferase</keyword>
<feature type="compositionally biased region" description="Basic residues" evidence="9">
    <location>
        <begin position="16"/>
        <end position="29"/>
    </location>
</feature>
<comment type="subcellular location">
    <subcellularLocation>
        <location evidence="1">Chromosome</location>
        <location evidence="1">Centromere</location>
    </subcellularLocation>
</comment>
<feature type="domain" description="Post-SET" evidence="13">
    <location>
        <begin position="443"/>
        <end position="459"/>
    </location>
</feature>
<evidence type="ECO:0000313" key="15">
    <source>
        <dbReference type="Proteomes" id="UP001107558"/>
    </source>
</evidence>
<dbReference type="InterPro" id="IPR023780">
    <property type="entry name" value="Chromo_domain"/>
</dbReference>
<keyword evidence="2" id="KW-0158">Chromosome</keyword>
<dbReference type="SMART" id="SM00468">
    <property type="entry name" value="PreSET"/>
    <property type="match status" value="1"/>
</dbReference>
<keyword evidence="15" id="KW-1185">Reference proteome</keyword>
<evidence type="ECO:0000259" key="13">
    <source>
        <dbReference type="PROSITE" id="PS50868"/>
    </source>
</evidence>
<dbReference type="InterPro" id="IPR000953">
    <property type="entry name" value="Chromo/chromo_shadow_dom"/>
</dbReference>
<evidence type="ECO:0000256" key="8">
    <source>
        <dbReference type="ARBA" id="ARBA00023328"/>
    </source>
</evidence>
<dbReference type="PROSITE" id="PS50867">
    <property type="entry name" value="PRE_SET"/>
    <property type="match status" value="1"/>
</dbReference>
<dbReference type="PANTHER" id="PTHR46223:SF3">
    <property type="entry name" value="HISTONE-LYSINE N-METHYLTRANSFERASE SET-23"/>
    <property type="match status" value="1"/>
</dbReference>
<keyword evidence="6" id="KW-0479">Metal-binding</keyword>
<dbReference type="PROSITE" id="PS50280">
    <property type="entry name" value="SET"/>
    <property type="match status" value="1"/>
</dbReference>
<dbReference type="GO" id="GO:0005634">
    <property type="term" value="C:nucleus"/>
    <property type="evidence" value="ECO:0007669"/>
    <property type="project" value="InterPro"/>
</dbReference>
<dbReference type="Proteomes" id="UP001107558">
    <property type="component" value="Chromosome 4"/>
</dbReference>
<evidence type="ECO:0000313" key="14">
    <source>
        <dbReference type="EMBL" id="KAG5668726.1"/>
    </source>
</evidence>
<evidence type="ECO:0000259" key="10">
    <source>
        <dbReference type="PROSITE" id="PS50013"/>
    </source>
</evidence>
<evidence type="ECO:0000256" key="4">
    <source>
        <dbReference type="ARBA" id="ARBA00022679"/>
    </source>
</evidence>
<dbReference type="InterPro" id="IPR050973">
    <property type="entry name" value="H3K9_Histone-Lys_N-MTase"/>
</dbReference>
<evidence type="ECO:0000259" key="12">
    <source>
        <dbReference type="PROSITE" id="PS50867"/>
    </source>
</evidence>
<dbReference type="InterPro" id="IPR016197">
    <property type="entry name" value="Chromo-like_dom_sf"/>
</dbReference>
<organism evidence="14 15">
    <name type="scientific">Polypedilum vanderplanki</name>
    <name type="common">Sleeping chironomid midge</name>
    <dbReference type="NCBI Taxonomy" id="319348"/>
    <lineage>
        <taxon>Eukaryota</taxon>
        <taxon>Metazoa</taxon>
        <taxon>Ecdysozoa</taxon>
        <taxon>Arthropoda</taxon>
        <taxon>Hexapoda</taxon>
        <taxon>Insecta</taxon>
        <taxon>Pterygota</taxon>
        <taxon>Neoptera</taxon>
        <taxon>Endopterygota</taxon>
        <taxon>Diptera</taxon>
        <taxon>Nematocera</taxon>
        <taxon>Chironomoidea</taxon>
        <taxon>Chironomidae</taxon>
        <taxon>Chironominae</taxon>
        <taxon>Polypedilum</taxon>
        <taxon>Polypedilum</taxon>
    </lineage>
</organism>
<dbReference type="SMART" id="SM00317">
    <property type="entry name" value="SET"/>
    <property type="match status" value="1"/>
</dbReference>